<evidence type="ECO:0000313" key="5">
    <source>
        <dbReference type="Proteomes" id="UP001595846"/>
    </source>
</evidence>
<dbReference type="Pfam" id="PF17863">
    <property type="entry name" value="AAA_lid_2"/>
    <property type="match status" value="1"/>
</dbReference>
<dbReference type="InterPro" id="IPR003593">
    <property type="entry name" value="AAA+_ATPase"/>
</dbReference>
<accession>A0ABD5NQR4</accession>
<dbReference type="InterPro" id="IPR041628">
    <property type="entry name" value="ChlI/MoxR_AAA_lid"/>
</dbReference>
<evidence type="ECO:0000256" key="1">
    <source>
        <dbReference type="ARBA" id="ARBA00022741"/>
    </source>
</evidence>
<organism evidence="4 5">
    <name type="scientific">Halovivax cerinus</name>
    <dbReference type="NCBI Taxonomy" id="1487865"/>
    <lineage>
        <taxon>Archaea</taxon>
        <taxon>Methanobacteriati</taxon>
        <taxon>Methanobacteriota</taxon>
        <taxon>Stenosarchaea group</taxon>
        <taxon>Halobacteria</taxon>
        <taxon>Halobacteriales</taxon>
        <taxon>Natrialbaceae</taxon>
        <taxon>Halovivax</taxon>
    </lineage>
</organism>
<evidence type="ECO:0000256" key="2">
    <source>
        <dbReference type="ARBA" id="ARBA00022840"/>
    </source>
</evidence>
<dbReference type="PANTHER" id="PTHR42759">
    <property type="entry name" value="MOXR FAMILY PROTEIN"/>
    <property type="match status" value="1"/>
</dbReference>
<dbReference type="Gene3D" id="3.40.50.300">
    <property type="entry name" value="P-loop containing nucleotide triphosphate hydrolases"/>
    <property type="match status" value="1"/>
</dbReference>
<proteinExistence type="predicted"/>
<dbReference type="PANTHER" id="PTHR42759:SF1">
    <property type="entry name" value="MAGNESIUM-CHELATASE SUBUNIT CHLD"/>
    <property type="match status" value="1"/>
</dbReference>
<dbReference type="SUPFAM" id="SSF52540">
    <property type="entry name" value="P-loop containing nucleoside triphosphate hydrolases"/>
    <property type="match status" value="1"/>
</dbReference>
<dbReference type="EMBL" id="JBHSAQ010000013">
    <property type="protein sequence ID" value="MFC3959422.1"/>
    <property type="molecule type" value="Genomic_DNA"/>
</dbReference>
<keyword evidence="1" id="KW-0547">Nucleotide-binding</keyword>
<evidence type="ECO:0000313" key="4">
    <source>
        <dbReference type="EMBL" id="MFC3959422.1"/>
    </source>
</evidence>
<dbReference type="InterPro" id="IPR011703">
    <property type="entry name" value="ATPase_AAA-3"/>
</dbReference>
<dbReference type="AlphaFoldDB" id="A0ABD5NQR4"/>
<dbReference type="SMART" id="SM00382">
    <property type="entry name" value="AAA"/>
    <property type="match status" value="1"/>
</dbReference>
<dbReference type="Gene3D" id="1.10.8.80">
    <property type="entry name" value="Magnesium chelatase subunit I, C-Terminal domain"/>
    <property type="match status" value="1"/>
</dbReference>
<keyword evidence="2" id="KW-0067">ATP-binding</keyword>
<dbReference type="Proteomes" id="UP001595846">
    <property type="component" value="Unassembled WGS sequence"/>
</dbReference>
<comment type="caution">
    <text evidence="4">The sequence shown here is derived from an EMBL/GenBank/DDBJ whole genome shotgun (WGS) entry which is preliminary data.</text>
</comment>
<dbReference type="PIRSF" id="PIRSF002849">
    <property type="entry name" value="AAA_ATPase_chaperone_MoxR_prd"/>
    <property type="match status" value="1"/>
</dbReference>
<dbReference type="GO" id="GO:0005524">
    <property type="term" value="F:ATP binding"/>
    <property type="evidence" value="ECO:0007669"/>
    <property type="project" value="UniProtKB-KW"/>
</dbReference>
<keyword evidence="5" id="KW-1185">Reference proteome</keyword>
<name>A0ABD5NQR4_9EURY</name>
<dbReference type="InterPro" id="IPR027417">
    <property type="entry name" value="P-loop_NTPase"/>
</dbReference>
<sequence length="335" mass="36046">MSDVVTPTGDGVDPSTLFDAIRSETNRVLVGSDDQLEYLTIALLIRGHVLIEGVPGVAKTTMATLFARASGMESTRIQLTPDLLPADLTGTQIYREATGEFELRRGPIFSNLVVADEINRATPKTQSALLEAMGERHVTIDGETLSLPSPFMVVATQNPIEMEGVFALPEAQRDRFTFKLTVDLPARDDERAILDRFESDPTLGPESVDPVVFPAAIRVARKSVASVHVSDPIREYVLDLVAASRDHPDVAHGASPRATLAFVEGAKARAALYGRGYVIPDDVKALAQPILVHRLVLATDATLSSTSREDVVEDIVTDVQPPGADPDELSGPAPH</sequence>
<dbReference type="GeneID" id="73902045"/>
<evidence type="ECO:0000259" key="3">
    <source>
        <dbReference type="SMART" id="SM00382"/>
    </source>
</evidence>
<dbReference type="InterPro" id="IPR050764">
    <property type="entry name" value="CbbQ/NirQ/NorQ/GpvN"/>
</dbReference>
<dbReference type="RefSeq" id="WP_256532938.1">
    <property type="nucleotide sequence ID" value="NZ_CP101824.1"/>
</dbReference>
<reference evidence="4 5" key="1">
    <citation type="journal article" date="2019" name="Int. J. Syst. Evol. Microbiol.">
        <title>The Global Catalogue of Microorganisms (GCM) 10K type strain sequencing project: providing services to taxonomists for standard genome sequencing and annotation.</title>
        <authorList>
            <consortium name="The Broad Institute Genomics Platform"/>
            <consortium name="The Broad Institute Genome Sequencing Center for Infectious Disease"/>
            <person name="Wu L."/>
            <person name="Ma J."/>
        </authorList>
    </citation>
    <scope>NUCLEOTIDE SEQUENCE [LARGE SCALE GENOMIC DNA]</scope>
    <source>
        <strain evidence="4 5">IBRC-M 10256</strain>
    </source>
</reference>
<dbReference type="Pfam" id="PF07726">
    <property type="entry name" value="AAA_3"/>
    <property type="match status" value="1"/>
</dbReference>
<feature type="domain" description="AAA+ ATPase" evidence="3">
    <location>
        <begin position="45"/>
        <end position="186"/>
    </location>
</feature>
<protein>
    <submittedName>
        <fullName evidence="4">AAA family ATPase</fullName>
    </submittedName>
</protein>
<dbReference type="FunFam" id="3.40.50.300:FF:000640">
    <property type="entry name" value="MoxR family ATPase"/>
    <property type="match status" value="1"/>
</dbReference>
<gene>
    <name evidence="4" type="ORF">ACFOUR_13745</name>
</gene>